<dbReference type="EMBL" id="CP133463">
    <property type="protein sequence ID" value="WMS19630.1"/>
    <property type="molecule type" value="Genomic_DNA"/>
</dbReference>
<dbReference type="RefSeq" id="WP_004694534.1">
    <property type="nucleotide sequence ID" value="NZ_CP133463.1"/>
</dbReference>
<gene>
    <name evidence="2" type="ORF">RDV51_09380</name>
</gene>
<accession>A0AB38YP11</accession>
<feature type="domain" description="N-acetyltransferase" evidence="1">
    <location>
        <begin position="1"/>
        <end position="149"/>
    </location>
</feature>
<protein>
    <submittedName>
        <fullName evidence="2">GNAT family N-acetyltransferase</fullName>
    </submittedName>
</protein>
<dbReference type="AlphaFoldDB" id="A0AB38YP11"/>
<evidence type="ECO:0000313" key="2">
    <source>
        <dbReference type="EMBL" id="WMS19630.1"/>
    </source>
</evidence>
<dbReference type="GO" id="GO:0016747">
    <property type="term" value="F:acyltransferase activity, transferring groups other than amino-acyl groups"/>
    <property type="evidence" value="ECO:0007669"/>
    <property type="project" value="InterPro"/>
</dbReference>
<proteinExistence type="predicted"/>
<dbReference type="PROSITE" id="PS51186">
    <property type="entry name" value="GNAT"/>
    <property type="match status" value="1"/>
</dbReference>
<dbReference type="SUPFAM" id="SSF55729">
    <property type="entry name" value="Acyl-CoA N-acyltransferases (Nat)"/>
    <property type="match status" value="1"/>
</dbReference>
<dbReference type="Proteomes" id="UP001228955">
    <property type="component" value="Chromosome"/>
</dbReference>
<dbReference type="InterPro" id="IPR016181">
    <property type="entry name" value="Acyl_CoA_acyltransferase"/>
</dbReference>
<sequence length="149" mass="17276">MKIVKATESDILELYRLQLLTFESEAEMIGCRLIPALMESEADYSGTFNQWHTYKMVDDAGKIIGGIRYQYHGGVVEVGRLMVHPDYRQQGLARILLAFVDEQCSQDRRVLYTCTKSWINIKLYTKMGYKAVREIQDDTGLSFVYMEKQ</sequence>
<evidence type="ECO:0000313" key="3">
    <source>
        <dbReference type="Proteomes" id="UP001228955"/>
    </source>
</evidence>
<dbReference type="Pfam" id="PF13673">
    <property type="entry name" value="Acetyltransf_10"/>
    <property type="match status" value="1"/>
</dbReference>
<evidence type="ECO:0000259" key="1">
    <source>
        <dbReference type="PROSITE" id="PS51186"/>
    </source>
</evidence>
<organism evidence="2 3">
    <name type="scientific">Veillonella parvula</name>
    <name type="common">Staphylococcus parvulus</name>
    <dbReference type="NCBI Taxonomy" id="29466"/>
    <lineage>
        <taxon>Bacteria</taxon>
        <taxon>Bacillati</taxon>
        <taxon>Bacillota</taxon>
        <taxon>Negativicutes</taxon>
        <taxon>Veillonellales</taxon>
        <taxon>Veillonellaceae</taxon>
        <taxon>Veillonella</taxon>
    </lineage>
</organism>
<name>A0AB38YP11_VEIPA</name>
<dbReference type="CDD" id="cd04301">
    <property type="entry name" value="NAT_SF"/>
    <property type="match status" value="1"/>
</dbReference>
<dbReference type="InterPro" id="IPR000182">
    <property type="entry name" value="GNAT_dom"/>
</dbReference>
<reference evidence="2" key="1">
    <citation type="submission" date="2023-08" db="EMBL/GenBank/DDBJ databases">
        <title>Veillonella_parvula_DSM 2007_complete_genome_hifiasm_Zymo_Research_D6332.</title>
        <authorList>
            <person name="Damerum A."/>
        </authorList>
    </citation>
    <scope>NUCLEOTIDE SEQUENCE</scope>
    <source>
        <strain evidence="2">DSM 2007</strain>
    </source>
</reference>
<dbReference type="Gene3D" id="3.40.630.30">
    <property type="match status" value="1"/>
</dbReference>